<accession>A0A2N0ZL91</accession>
<comment type="caution">
    <text evidence="2">The sequence shown here is derived from an EMBL/GenBank/DDBJ whole genome shotgun (WGS) entry which is preliminary data.</text>
</comment>
<dbReference type="EMBL" id="PISD01000008">
    <property type="protein sequence ID" value="PKG30291.1"/>
    <property type="molecule type" value="Genomic_DNA"/>
</dbReference>
<evidence type="ECO:0000259" key="1">
    <source>
        <dbReference type="Pfam" id="PF14657"/>
    </source>
</evidence>
<organism evidence="2 3">
    <name type="scientific">Cytobacillus horneckiae</name>
    <dbReference type="NCBI Taxonomy" id="549687"/>
    <lineage>
        <taxon>Bacteria</taxon>
        <taxon>Bacillati</taxon>
        <taxon>Bacillota</taxon>
        <taxon>Bacilli</taxon>
        <taxon>Bacillales</taxon>
        <taxon>Bacillaceae</taxon>
        <taxon>Cytobacillus</taxon>
    </lineage>
</organism>
<dbReference type="Pfam" id="PF14657">
    <property type="entry name" value="Arm-DNA-bind_4"/>
    <property type="match status" value="1"/>
</dbReference>
<keyword evidence="3" id="KW-1185">Reference proteome</keyword>
<evidence type="ECO:0000313" key="3">
    <source>
        <dbReference type="Proteomes" id="UP000233343"/>
    </source>
</evidence>
<reference evidence="2 3" key="1">
    <citation type="journal article" date="2010" name="Int. J. Syst. Evol. Microbiol.">
        <title>Bacillus horneckiae sp. nov., isolated from a spacecraft-assembly clean room.</title>
        <authorList>
            <person name="Vaishampayan P."/>
            <person name="Probst A."/>
            <person name="Krishnamurthi S."/>
            <person name="Ghosh S."/>
            <person name="Osman S."/>
            <person name="McDowall A."/>
            <person name="Ruckmani A."/>
            <person name="Mayilraj S."/>
            <person name="Venkateswaran K."/>
        </authorList>
    </citation>
    <scope>NUCLEOTIDE SEQUENCE [LARGE SCALE GENOMIC DNA]</scope>
    <source>
        <strain evidence="3">1PO1SC</strain>
    </source>
</reference>
<protein>
    <recommendedName>
        <fullName evidence="1">AP2-like integrase N-terminal domain-containing protein</fullName>
    </recommendedName>
</protein>
<dbReference type="Proteomes" id="UP000233343">
    <property type="component" value="Unassembled WGS sequence"/>
</dbReference>
<dbReference type="AlphaFoldDB" id="A0A2N0ZL91"/>
<evidence type="ECO:0000313" key="2">
    <source>
        <dbReference type="EMBL" id="PKG30291.1"/>
    </source>
</evidence>
<feature type="domain" description="AP2-like integrase N-terminal" evidence="1">
    <location>
        <begin position="11"/>
        <end position="52"/>
    </location>
</feature>
<name>A0A2N0ZL91_9BACI</name>
<dbReference type="InterPro" id="IPR028259">
    <property type="entry name" value="AP2-like_int_N"/>
</dbReference>
<sequence>MAVSLNKRTGKWDFVFDAGKSPLTGKRKQIRRRGFASRAAANDAYIRLKAEVLSENYTN</sequence>
<dbReference type="RefSeq" id="WP_066199637.1">
    <property type="nucleotide sequence ID" value="NZ_JAFDQP010000002.1"/>
</dbReference>
<gene>
    <name evidence="2" type="ORF">CWS20_04685</name>
</gene>
<proteinExistence type="predicted"/>